<proteinExistence type="predicted"/>
<dbReference type="PATRIC" id="fig|1618381.3.peg.1058"/>
<feature type="chain" id="PRO_5002538975" description="Lipoprotein" evidence="1">
    <location>
        <begin position="31"/>
        <end position="338"/>
    </location>
</feature>
<sequence>MKKKLFTVLSLLVIASFLLTGCFYSGVSEASCAYVVGDGYPDSDVDEVYYPGEEIPQASTDHVIKYVPCGDRNYLINDGSQVSNGISVGDEIQLLKAKTSTGTDILIAVSSYFQLNQNKEAMKAFFKYQYKFGAASDRDVSGGEINNSTEGWLDMLGETFGPAMARSAREGAFLTTDAIWQNGDTAQIAILQQYMVESIKEKLRAPTGYNNIDFFCGANASGWPDPKKPGEGEFYCAPIEIVIDYVIKNPDQSNSSTQGSISLSQQRLQVAQELYGPNAYCWLGLQDLVQACANAGSTCVFNFSGNVCQGGIIDDGPPAVIIPSPTSVPTELVPTATP</sequence>
<keyword evidence="1" id="KW-0732">Signal</keyword>
<evidence type="ECO:0008006" key="4">
    <source>
        <dbReference type="Google" id="ProtNLM"/>
    </source>
</evidence>
<reference evidence="2 3" key="1">
    <citation type="journal article" date="2015" name="Nature">
        <title>rRNA introns, odd ribosomes, and small enigmatic genomes across a large radiation of phyla.</title>
        <authorList>
            <person name="Brown C.T."/>
            <person name="Hug L.A."/>
            <person name="Thomas B.C."/>
            <person name="Sharon I."/>
            <person name="Castelle C.J."/>
            <person name="Singh A."/>
            <person name="Wilkins M.J."/>
            <person name="Williams K.H."/>
            <person name="Banfield J.F."/>
        </authorList>
    </citation>
    <scope>NUCLEOTIDE SEQUENCE [LARGE SCALE GENOMIC DNA]</scope>
</reference>
<accession>A0A0G1PIN8</accession>
<evidence type="ECO:0000313" key="3">
    <source>
        <dbReference type="Proteomes" id="UP000034794"/>
    </source>
</evidence>
<gene>
    <name evidence="2" type="ORF">UX47_C0009G0019</name>
</gene>
<dbReference type="AlphaFoldDB" id="A0A0G1PIN8"/>
<dbReference type="Proteomes" id="UP000034794">
    <property type="component" value="Unassembled WGS sequence"/>
</dbReference>
<comment type="caution">
    <text evidence="2">The sequence shown here is derived from an EMBL/GenBank/DDBJ whole genome shotgun (WGS) entry which is preliminary data.</text>
</comment>
<evidence type="ECO:0000256" key="1">
    <source>
        <dbReference type="SAM" id="SignalP"/>
    </source>
</evidence>
<evidence type="ECO:0000313" key="2">
    <source>
        <dbReference type="EMBL" id="KKU32582.1"/>
    </source>
</evidence>
<dbReference type="EMBL" id="LCMI01000009">
    <property type="protein sequence ID" value="KKU32582.1"/>
    <property type="molecule type" value="Genomic_DNA"/>
</dbReference>
<organism evidence="2 3">
    <name type="scientific">Candidatus Collierbacteria bacterium GW2011_GWA2_46_26</name>
    <dbReference type="NCBI Taxonomy" id="1618381"/>
    <lineage>
        <taxon>Bacteria</taxon>
        <taxon>Candidatus Collieribacteriota</taxon>
    </lineage>
</organism>
<feature type="signal peptide" evidence="1">
    <location>
        <begin position="1"/>
        <end position="30"/>
    </location>
</feature>
<name>A0A0G1PIN8_9BACT</name>
<dbReference type="PROSITE" id="PS51257">
    <property type="entry name" value="PROKAR_LIPOPROTEIN"/>
    <property type="match status" value="1"/>
</dbReference>
<protein>
    <recommendedName>
        <fullName evidence="4">Lipoprotein</fullName>
    </recommendedName>
</protein>